<protein>
    <submittedName>
        <fullName evidence="2">DNA polymerase</fullName>
    </submittedName>
</protein>
<name>A0AB34FSP4_9HYPO</name>
<dbReference type="PANTHER" id="PTHR39401:SF1">
    <property type="entry name" value="SNOAL-LIKE DOMAIN-CONTAINING PROTEIN"/>
    <property type="match status" value="1"/>
</dbReference>
<dbReference type="Pfam" id="PF14534">
    <property type="entry name" value="DUF4440"/>
    <property type="match status" value="1"/>
</dbReference>
<evidence type="ECO:0000259" key="1">
    <source>
        <dbReference type="Pfam" id="PF14534"/>
    </source>
</evidence>
<proteinExistence type="predicted"/>
<organism evidence="2 3">
    <name type="scientific">Purpureocillium lavendulum</name>
    <dbReference type="NCBI Taxonomy" id="1247861"/>
    <lineage>
        <taxon>Eukaryota</taxon>
        <taxon>Fungi</taxon>
        <taxon>Dikarya</taxon>
        <taxon>Ascomycota</taxon>
        <taxon>Pezizomycotina</taxon>
        <taxon>Sordariomycetes</taxon>
        <taxon>Hypocreomycetidae</taxon>
        <taxon>Hypocreales</taxon>
        <taxon>Ophiocordycipitaceae</taxon>
        <taxon>Purpureocillium</taxon>
    </lineage>
</organism>
<keyword evidence="3" id="KW-1185">Reference proteome</keyword>
<dbReference type="SUPFAM" id="SSF54427">
    <property type="entry name" value="NTF2-like"/>
    <property type="match status" value="1"/>
</dbReference>
<comment type="caution">
    <text evidence="2">The sequence shown here is derived from an EMBL/GenBank/DDBJ whole genome shotgun (WGS) entry which is preliminary data.</text>
</comment>
<evidence type="ECO:0000313" key="3">
    <source>
        <dbReference type="Proteomes" id="UP001163105"/>
    </source>
</evidence>
<dbReference type="InterPro" id="IPR032710">
    <property type="entry name" value="NTF2-like_dom_sf"/>
</dbReference>
<dbReference type="Gene3D" id="3.10.450.50">
    <property type="match status" value="1"/>
</dbReference>
<gene>
    <name evidence="2" type="ORF">O9K51_06884</name>
</gene>
<evidence type="ECO:0000313" key="2">
    <source>
        <dbReference type="EMBL" id="KAJ6441090.1"/>
    </source>
</evidence>
<dbReference type="AlphaFoldDB" id="A0AB34FSP4"/>
<accession>A0AB34FSP4</accession>
<dbReference type="InterPro" id="IPR027843">
    <property type="entry name" value="DUF4440"/>
</dbReference>
<dbReference type="EMBL" id="JAQHRD010000005">
    <property type="protein sequence ID" value="KAJ6441090.1"/>
    <property type="molecule type" value="Genomic_DNA"/>
</dbReference>
<sequence>METSSMAHSYKAEYPPDASVDPGIVQFFEEFYATSDVPGDHDRYVGMLTEDATFIMASKKARGRDEILTARKGMWTVVASRKHTVYKVFPFAAGADEVMIYGSVALGLKNGASVDVDWAARAELVKSAADGRWRMKYYQVYLDTGAIAAANK</sequence>
<feature type="domain" description="DUF4440" evidence="1">
    <location>
        <begin position="34"/>
        <end position="135"/>
    </location>
</feature>
<dbReference type="Proteomes" id="UP001163105">
    <property type="component" value="Unassembled WGS sequence"/>
</dbReference>
<reference evidence="2" key="1">
    <citation type="submission" date="2023-01" db="EMBL/GenBank/DDBJ databases">
        <title>The growth and conidiation of Purpureocillium lavendulum are regulated by nitrogen source and histone H3K14 acetylation.</title>
        <authorList>
            <person name="Tang P."/>
            <person name="Han J."/>
            <person name="Zhang C."/>
            <person name="Tang P."/>
            <person name="Qi F."/>
            <person name="Zhang K."/>
            <person name="Liang L."/>
        </authorList>
    </citation>
    <scope>NUCLEOTIDE SEQUENCE</scope>
    <source>
        <strain evidence="2">YMF1.00683</strain>
    </source>
</reference>
<dbReference type="PANTHER" id="PTHR39401">
    <property type="entry name" value="SNOAL-LIKE DOMAIN-CONTAINING PROTEIN"/>
    <property type="match status" value="1"/>
</dbReference>